<organism evidence="3 4">
    <name type="scientific">Danionella cerebrum</name>
    <dbReference type="NCBI Taxonomy" id="2873325"/>
    <lineage>
        <taxon>Eukaryota</taxon>
        <taxon>Metazoa</taxon>
        <taxon>Chordata</taxon>
        <taxon>Craniata</taxon>
        <taxon>Vertebrata</taxon>
        <taxon>Euteleostomi</taxon>
        <taxon>Actinopterygii</taxon>
        <taxon>Neopterygii</taxon>
        <taxon>Teleostei</taxon>
        <taxon>Ostariophysi</taxon>
        <taxon>Cypriniformes</taxon>
        <taxon>Danionidae</taxon>
        <taxon>Danioninae</taxon>
        <taxon>Danionella</taxon>
    </lineage>
</organism>
<dbReference type="SUPFAM" id="SSF52833">
    <property type="entry name" value="Thioredoxin-like"/>
    <property type="match status" value="1"/>
</dbReference>
<feature type="compositionally biased region" description="Polar residues" evidence="1">
    <location>
        <begin position="1"/>
        <end position="12"/>
    </location>
</feature>
<keyword evidence="4" id="KW-1185">Reference proteome</keyword>
<gene>
    <name evidence="3" type="ORF">DNTS_030224</name>
</gene>
<dbReference type="EMBL" id="SRMA01026244">
    <property type="protein sequence ID" value="TRY86182.1"/>
    <property type="molecule type" value="Genomic_DNA"/>
</dbReference>
<evidence type="ECO:0000256" key="1">
    <source>
        <dbReference type="SAM" id="MobiDB-lite"/>
    </source>
</evidence>
<dbReference type="STRING" id="623744.A0A553Q8C5"/>
<feature type="compositionally biased region" description="Basic and acidic residues" evidence="1">
    <location>
        <begin position="51"/>
        <end position="61"/>
    </location>
</feature>
<evidence type="ECO:0000259" key="2">
    <source>
        <dbReference type="Pfam" id="PF26234"/>
    </source>
</evidence>
<dbReference type="PANTHER" id="PTHR46497">
    <property type="entry name" value="THIOREDOXIN DOMAIN-CONTAINING PROTEIN 11"/>
    <property type="match status" value="1"/>
</dbReference>
<dbReference type="InterPro" id="IPR058777">
    <property type="entry name" value="TXNDC11_thioredoxin"/>
</dbReference>
<dbReference type="InterPro" id="IPR036249">
    <property type="entry name" value="Thioredoxin-like_sf"/>
</dbReference>
<dbReference type="Gene3D" id="3.40.30.10">
    <property type="entry name" value="Glutaredoxin"/>
    <property type="match status" value="1"/>
</dbReference>
<evidence type="ECO:0000313" key="4">
    <source>
        <dbReference type="Proteomes" id="UP000316079"/>
    </source>
</evidence>
<feature type="domain" description="TXNDC11 thioredoxin-like" evidence="2">
    <location>
        <begin position="297"/>
        <end position="358"/>
    </location>
</feature>
<evidence type="ECO:0000313" key="3">
    <source>
        <dbReference type="EMBL" id="TRY86182.1"/>
    </source>
</evidence>
<name>A0A553Q8C5_9TELE</name>
<dbReference type="InterPro" id="IPR052792">
    <property type="entry name" value="Thioredoxin_dom-contain_11"/>
</dbReference>
<dbReference type="OrthoDB" id="1910803at2759"/>
<sequence>MDSNDSYTSPSSRPRAFLAFLARSPEETPGTGTERGPESASANAPVLRQKRAPEQKNRERQDYLKLQTPEFVLVFFRDAGRGRSVQAAQYALFDQDSDPKEQLSDWLTVGAAANQHAGMFLRSGSVMLRRLRDHLRQVADQMARRPGLCCGALLLTGGVILTIALTCGRVKSVVAPARPPLRFFPADAPLIDLFLGQQQEVDVLRQEADVTAVFYYAPWCGHSISARTHFLQVALRLEKQVKLKETSPCTPSSLSTRTFSDQQQAVVGYFLFDSSPQPDSYTTYLSSALHALRRDPQGMIRFAVVTNEAVAGGVSLAEEGAVYLHRRLNSSLLFPRAQSNFTAQAICDWVFENRESLISWIQPITAKSYSLEAELQKGPALLTFLPHNPLSANRLLDQVSDVALRYQTCAAAADSRCCRSLLSERGVCELCVHRSLCSLNLDPARLRLSAGLCCSLQVLYSSSGRASVCCRSAFTPPPDSFSGLQCRSNRTLRFYLLDLQLHATLAQRLGASANLSERLFVTIVSLQEETQHVKESSQSMESFIQNFSVPFSPLHRHLTGEKPPLQRHLLIQEVTSESFLLTVMDPQKDVLLLYYSAWCGFCSVLNHVLLQLARLFQGNSALTVARSGTASFINNLITSLMTSISRSRLNVAGNDLPWEFMVDHLPSVLFFPRHRKQMSVKFPEDTPLTLPNLLRFVLQHSSPAPREQEEYDRGVDPVAMKGAGLEQEVFSLQGARERLSQQLSALSREHGSLSSRTQEDPLLRLVRSMLADDQESQAEREEDDS</sequence>
<protein>
    <recommendedName>
        <fullName evidence="2">TXNDC11 thioredoxin-like domain-containing protein</fullName>
    </recommendedName>
</protein>
<dbReference type="PANTHER" id="PTHR46497:SF1">
    <property type="entry name" value="THIOREDOXIN DOMAIN-CONTAINING PROTEIN 11"/>
    <property type="match status" value="1"/>
</dbReference>
<dbReference type="Proteomes" id="UP000316079">
    <property type="component" value="Unassembled WGS sequence"/>
</dbReference>
<accession>A0A553Q8C5</accession>
<comment type="caution">
    <text evidence="3">The sequence shown here is derived from an EMBL/GenBank/DDBJ whole genome shotgun (WGS) entry which is preliminary data.</text>
</comment>
<dbReference type="AlphaFoldDB" id="A0A553Q8C5"/>
<feature type="region of interest" description="Disordered" evidence="1">
    <location>
        <begin position="1"/>
        <end position="61"/>
    </location>
</feature>
<dbReference type="Pfam" id="PF26234">
    <property type="entry name" value="TXNDC11_2nd"/>
    <property type="match status" value="1"/>
</dbReference>
<reference evidence="3 4" key="1">
    <citation type="journal article" date="2019" name="Sci. Data">
        <title>Hybrid genome assembly and annotation of Danionella translucida.</title>
        <authorList>
            <person name="Kadobianskyi M."/>
            <person name="Schulze L."/>
            <person name="Schuelke M."/>
            <person name="Judkewitz B."/>
        </authorList>
    </citation>
    <scope>NUCLEOTIDE SEQUENCE [LARGE SCALE GENOMIC DNA]</scope>
    <source>
        <strain evidence="3 4">Bolton</strain>
    </source>
</reference>
<proteinExistence type="predicted"/>